<comment type="caution">
    <text evidence="3">The sequence shown here is derived from an EMBL/GenBank/DDBJ whole genome shotgun (WGS) entry which is preliminary data.</text>
</comment>
<feature type="region of interest" description="Disordered" evidence="1">
    <location>
        <begin position="28"/>
        <end position="48"/>
    </location>
</feature>
<evidence type="ECO:0000256" key="2">
    <source>
        <dbReference type="SAM" id="SignalP"/>
    </source>
</evidence>
<evidence type="ECO:0000256" key="1">
    <source>
        <dbReference type="SAM" id="MobiDB-lite"/>
    </source>
</evidence>
<accession>A0ABT1XAX9</accession>
<evidence type="ECO:0000313" key="3">
    <source>
        <dbReference type="EMBL" id="MCR0984287.1"/>
    </source>
</evidence>
<dbReference type="PROSITE" id="PS51257">
    <property type="entry name" value="PROKAR_LIPOPROTEIN"/>
    <property type="match status" value="1"/>
</dbReference>
<gene>
    <name evidence="3" type="ORF">NRP21_19705</name>
</gene>
<keyword evidence="2" id="KW-0732">Signal</keyword>
<feature type="chain" id="PRO_5045956559" evidence="2">
    <location>
        <begin position="26"/>
        <end position="345"/>
    </location>
</feature>
<name>A0ABT1XAX9_9PROT</name>
<organism evidence="3 4">
    <name type="scientific">Roseomonas populi</name>
    <dbReference type="NCBI Taxonomy" id="3121582"/>
    <lineage>
        <taxon>Bacteria</taxon>
        <taxon>Pseudomonadati</taxon>
        <taxon>Pseudomonadota</taxon>
        <taxon>Alphaproteobacteria</taxon>
        <taxon>Acetobacterales</taxon>
        <taxon>Roseomonadaceae</taxon>
        <taxon>Roseomonas</taxon>
    </lineage>
</organism>
<feature type="compositionally biased region" description="Low complexity" evidence="1">
    <location>
        <begin position="216"/>
        <end position="229"/>
    </location>
</feature>
<reference evidence="3 4" key="1">
    <citation type="submission" date="2022-06" db="EMBL/GenBank/DDBJ databases">
        <title>Roseomonas CN29.</title>
        <authorList>
            <person name="Cheng Y."/>
            <person name="He X."/>
        </authorList>
    </citation>
    <scope>NUCLEOTIDE SEQUENCE [LARGE SCALE GENOMIC DNA]</scope>
    <source>
        <strain evidence="3 4">CN29</strain>
    </source>
</reference>
<sequence length="345" mass="35752">MTSPPRLLPAAALVALAAACSSALAQGPAQTSSTQAPPGNPATCDPRPAPGSIAAALCADPAARTADRRRAQAYEALRHQLHPAQRPGLEADAGAFLAFLETQCRPAGTPDAACIARAAAAKRDDLIRWLQPPAREEAERAPEAQAELESRLPPDPETRREAIAALQRAAGLPATGFLDSRTAALVPTRPNTPAAPTASAPAPAVASLPLPPPQAPAITPADTPTAPPAGTVWLPRFPAALNARYALTECGAPTLTWFGGGLYIGNRPVPGETDYAIFADEQRFYLFPPAGGPARIVEGQPDGSMRLSGAIPAALVGRGVSPGTVLRRCADQPIRIEVARPARRR</sequence>
<dbReference type="Proteomes" id="UP001524642">
    <property type="component" value="Unassembled WGS sequence"/>
</dbReference>
<evidence type="ECO:0000313" key="4">
    <source>
        <dbReference type="Proteomes" id="UP001524642"/>
    </source>
</evidence>
<feature type="region of interest" description="Disordered" evidence="1">
    <location>
        <begin position="135"/>
        <end position="156"/>
    </location>
</feature>
<feature type="region of interest" description="Disordered" evidence="1">
    <location>
        <begin position="187"/>
        <end position="229"/>
    </location>
</feature>
<dbReference type="EMBL" id="JANJOU010000019">
    <property type="protein sequence ID" value="MCR0984287.1"/>
    <property type="molecule type" value="Genomic_DNA"/>
</dbReference>
<dbReference type="SUPFAM" id="SSF47090">
    <property type="entry name" value="PGBD-like"/>
    <property type="match status" value="1"/>
</dbReference>
<keyword evidence="4" id="KW-1185">Reference proteome</keyword>
<dbReference type="InterPro" id="IPR036365">
    <property type="entry name" value="PGBD-like_sf"/>
</dbReference>
<protein>
    <submittedName>
        <fullName evidence="3">Peptidoglycan-binding protein</fullName>
    </submittedName>
</protein>
<feature type="compositionally biased region" description="Polar residues" evidence="1">
    <location>
        <begin position="28"/>
        <end position="37"/>
    </location>
</feature>
<feature type="signal peptide" evidence="2">
    <location>
        <begin position="1"/>
        <end position="25"/>
    </location>
</feature>
<feature type="compositionally biased region" description="Low complexity" evidence="1">
    <location>
        <begin position="187"/>
        <end position="208"/>
    </location>
</feature>
<dbReference type="RefSeq" id="WP_257717939.1">
    <property type="nucleotide sequence ID" value="NZ_JANJOU010000019.1"/>
</dbReference>
<proteinExistence type="predicted"/>